<sequence>MPQELFYYSPTNQIIESRNVRKQIIEAIQNEDTKNYYNNILTAYFEFSITATLDLNFKSDDGKWNSLVYETVPPEGEYLDAFVSNPNYIREKIEQMLIVKWV</sequence>
<proteinExistence type="predicted"/>
<name>A0ABQ0DYE9_9EUKA</name>
<dbReference type="Proteomes" id="UP001628156">
    <property type="component" value="Unassembled WGS sequence"/>
</dbReference>
<organism evidence="1 2">
    <name type="scientific">Entamoeba nuttalli</name>
    <dbReference type="NCBI Taxonomy" id="412467"/>
    <lineage>
        <taxon>Eukaryota</taxon>
        <taxon>Amoebozoa</taxon>
        <taxon>Evosea</taxon>
        <taxon>Archamoebae</taxon>
        <taxon>Mastigamoebida</taxon>
        <taxon>Entamoebidae</taxon>
        <taxon>Entamoeba</taxon>
    </lineage>
</organism>
<dbReference type="EMBL" id="BAAFRS010000361">
    <property type="protein sequence ID" value="GAB1227877.1"/>
    <property type="molecule type" value="Genomic_DNA"/>
</dbReference>
<gene>
    <name evidence="1" type="ORF">ENUP19_0361G0056</name>
</gene>
<reference evidence="1 2" key="1">
    <citation type="journal article" date="2019" name="PLoS Negl. Trop. Dis.">
        <title>Whole genome sequencing of Entamoeba nuttalli reveals mammalian host-related molecular signatures and a novel octapeptide-repeat surface protein.</title>
        <authorList>
            <person name="Tanaka M."/>
            <person name="Makiuchi T."/>
            <person name="Komiyama T."/>
            <person name="Shiina T."/>
            <person name="Osaki K."/>
            <person name="Tachibana H."/>
        </authorList>
    </citation>
    <scope>NUCLEOTIDE SEQUENCE [LARGE SCALE GENOMIC DNA]</scope>
    <source>
        <strain evidence="1 2">P19-061405</strain>
    </source>
</reference>
<keyword evidence="2" id="KW-1185">Reference proteome</keyword>
<evidence type="ECO:0000313" key="2">
    <source>
        <dbReference type="Proteomes" id="UP001628156"/>
    </source>
</evidence>
<accession>A0ABQ0DYE9</accession>
<evidence type="ECO:0000313" key="1">
    <source>
        <dbReference type="EMBL" id="GAB1227877.1"/>
    </source>
</evidence>
<protein>
    <submittedName>
        <fullName evidence="1">Uncharacterized protein</fullName>
    </submittedName>
</protein>
<comment type="caution">
    <text evidence="1">The sequence shown here is derived from an EMBL/GenBank/DDBJ whole genome shotgun (WGS) entry which is preliminary data.</text>
</comment>